<dbReference type="PANTHER" id="PTHR43064:SF1">
    <property type="entry name" value="SLL1489 PROTEIN"/>
    <property type="match status" value="1"/>
</dbReference>
<feature type="non-terminal residue" evidence="2">
    <location>
        <position position="137"/>
    </location>
</feature>
<dbReference type="Proteomes" id="UP000017840">
    <property type="component" value="Unassembled WGS sequence"/>
</dbReference>
<keyword evidence="3" id="KW-1185">Reference proteome</keyword>
<organism evidence="2 3">
    <name type="scientific">Candidatus Halobonum tyrrellensis G22</name>
    <dbReference type="NCBI Taxonomy" id="1324957"/>
    <lineage>
        <taxon>Archaea</taxon>
        <taxon>Methanobacteriati</taxon>
        <taxon>Methanobacteriota</taxon>
        <taxon>Stenosarchaea group</taxon>
        <taxon>Halobacteria</taxon>
        <taxon>Halobacteriales</taxon>
        <taxon>Haloferacaceae</taxon>
        <taxon>Candidatus Halobonum</taxon>
    </lineage>
</organism>
<comment type="caution">
    <text evidence="2">The sequence shown here is derived from an EMBL/GenBank/DDBJ whole genome shotgun (WGS) entry which is preliminary data.</text>
</comment>
<accession>V4HIW7</accession>
<reference evidence="2 3" key="1">
    <citation type="journal article" date="2013" name="Genome Announc.">
        <title>Draft Genome Sequence of 'Candidatus Halobonum tyrrellensis' Strain G22, Isolated from the Hypersaline Waters of Lake Tyrrell, Australia.</title>
        <authorList>
            <person name="Ugalde J.A."/>
            <person name="Narasingarao P."/>
            <person name="Kuo S."/>
            <person name="Podell S."/>
            <person name="Allen E.E."/>
        </authorList>
    </citation>
    <scope>NUCLEOTIDE SEQUENCE [LARGE SCALE GENOMIC DNA]</scope>
    <source>
        <strain evidence="2 3">G22</strain>
    </source>
</reference>
<evidence type="ECO:0000313" key="2">
    <source>
        <dbReference type="EMBL" id="ESP87844.1"/>
    </source>
</evidence>
<feature type="region of interest" description="Disordered" evidence="1">
    <location>
        <begin position="1"/>
        <end position="48"/>
    </location>
</feature>
<proteinExistence type="predicted"/>
<dbReference type="PANTHER" id="PTHR43064">
    <property type="entry name" value="PHOSPHORIBOSYLAMINOIMIDAZOLE CARBOXYLASE-RELATED"/>
    <property type="match status" value="1"/>
</dbReference>
<evidence type="ECO:0000256" key="1">
    <source>
        <dbReference type="SAM" id="MobiDB-lite"/>
    </source>
</evidence>
<dbReference type="InterPro" id="IPR039476">
    <property type="entry name" value="P2CMN_synthase_LarB"/>
</dbReference>
<dbReference type="GO" id="GO:0016787">
    <property type="term" value="F:hydrolase activity"/>
    <property type="evidence" value="ECO:0007669"/>
    <property type="project" value="InterPro"/>
</dbReference>
<protein>
    <submittedName>
        <fullName evidence="2">Uncharacterized protein</fullName>
    </submittedName>
</protein>
<evidence type="ECO:0000313" key="3">
    <source>
        <dbReference type="Proteomes" id="UP000017840"/>
    </source>
</evidence>
<gene>
    <name evidence="2" type="ORF">K933_11991</name>
</gene>
<dbReference type="eggNOG" id="arCOG02465">
    <property type="taxonomic scope" value="Archaea"/>
</dbReference>
<dbReference type="STRING" id="1324957.K933_11991"/>
<dbReference type="AlphaFoldDB" id="V4HIW7"/>
<name>V4HIW7_9EURY</name>
<sequence>MRDTLEALAAGELSPAEAESRLRGYATTDVSGDDEDDPDGRTRRHARFDAARETRRGIPEGIYAAGKTPAETAALAATAVETTGRALVTRADDRTAGRVRSYLRAASPGVTVDRDTRARTVLAETPTFDPPRVDADV</sequence>
<dbReference type="EMBL" id="ASGZ01000041">
    <property type="protein sequence ID" value="ESP87844.1"/>
    <property type="molecule type" value="Genomic_DNA"/>
</dbReference>